<name>A0A0N7L9Y6_9BASI</name>
<keyword evidence="3" id="KW-1185">Reference proteome</keyword>
<feature type="region of interest" description="Disordered" evidence="1">
    <location>
        <begin position="836"/>
        <end position="859"/>
    </location>
</feature>
<sequence>MEMDTDTTVPTSPPTGSALKPESPGAARRREAEAWLETFFQKKGISALFDGLITHWRSCDGPGHPYWIVFEASAMMILSMIHTHGIEEGEPDSVRRLMRADGREIQGIHWRIKTTDAQWLKRRNDRLEDWDCIRWHVLNSLCTLPESNPAINSKMLELDYNKLQREFYDQSFLGDHDATFADVLEGYERQFTPGRKSAVEKMSTEQLNQPSEGQGVHNTTSKFYHSRSLAIVQSSGTGKSRLVQQLNGHPFFRPEGVAVHLTFYLCFRRKDEDGFPYGDWRFYKWVSEDLFDDSVPPDLRTRSMLPILYNIRWITLFRAIYRASAEEVRKIEGRQSNETLAQEWKKRSAAPTEVPAGSRHEAHQFVHLYNQTEVQAQDLWSSVLELARKCNTAADLLAGQRNLLSVDAEELRKLLAQTYDAQIWFHICLDELANASWSGVPREPAGTTNQFAWVEDLRALFCPDENIELPPRFWLIMLGTNASFSALNPAVNEASSSRISRGQLKHFPPYMHCVTNVWLANHPTEYAQIMRASPYAASRPHILALWGRPLWKSLVEYENPLHPIQAGARLELCGIGLAFILGKLLRLSLRAPDLSRSNLDKGRLFALLSQRIELDNGSELDSLYHRHATASAEEQKRQVDRHLRVLCDATEAGDAVVTYTMCEPLVSHMAAAVMGNASPVKIGDDVRTLWATECFTFVEVQVKSQQRPVLLPMTPPELLNKMCSPPVSLLLNVGTSLPGTTAIRLASYPSAAAKRQKQKSYQITTLGLHRANHPGLSKLMPSPAGIENFSITKHGRTAFDDWGWQKQKLHTDTALALEEDVVEPYHAEVDRILLEAEREGESKPFPQKKRKESRYGAHS</sequence>
<dbReference type="PANTHER" id="PTHR33266">
    <property type="entry name" value="CHROMOSOME 15, WHOLE GENOME SHOTGUN SEQUENCE"/>
    <property type="match status" value="1"/>
</dbReference>
<feature type="compositionally biased region" description="Low complexity" evidence="1">
    <location>
        <begin position="1"/>
        <end position="10"/>
    </location>
</feature>
<reference evidence="2 3" key="1">
    <citation type="submission" date="2014-09" db="EMBL/GenBank/DDBJ databases">
        <authorList>
            <person name="Magalhaes I.L.F."/>
            <person name="Oliveira U."/>
            <person name="Santos F.R."/>
            <person name="Vidigal T.H.D.A."/>
            <person name="Brescovit A.D."/>
            <person name="Santos A.J."/>
        </authorList>
    </citation>
    <scope>NUCLEOTIDE SEQUENCE [LARGE SCALE GENOMIC DNA]</scope>
</reference>
<organism evidence="2 3">
    <name type="scientific">Ceraceosorus bombacis</name>
    <dbReference type="NCBI Taxonomy" id="401625"/>
    <lineage>
        <taxon>Eukaryota</taxon>
        <taxon>Fungi</taxon>
        <taxon>Dikarya</taxon>
        <taxon>Basidiomycota</taxon>
        <taxon>Ustilaginomycotina</taxon>
        <taxon>Exobasidiomycetes</taxon>
        <taxon>Ceraceosorales</taxon>
        <taxon>Ceraceosoraceae</taxon>
        <taxon>Ceraceosorus</taxon>
    </lineage>
</organism>
<dbReference type="EMBL" id="CCYA01000252">
    <property type="protein sequence ID" value="CEH15090.1"/>
    <property type="molecule type" value="Genomic_DNA"/>
</dbReference>
<evidence type="ECO:0000256" key="1">
    <source>
        <dbReference type="SAM" id="MobiDB-lite"/>
    </source>
</evidence>
<dbReference type="AlphaFoldDB" id="A0A0N7L9Y6"/>
<feature type="region of interest" description="Disordered" evidence="1">
    <location>
        <begin position="1"/>
        <end position="27"/>
    </location>
</feature>
<evidence type="ECO:0000313" key="3">
    <source>
        <dbReference type="Proteomes" id="UP000054845"/>
    </source>
</evidence>
<protein>
    <submittedName>
        <fullName evidence="2">Uncharacterized protein</fullName>
    </submittedName>
</protein>
<dbReference type="OrthoDB" id="107110at2759"/>
<dbReference type="Proteomes" id="UP000054845">
    <property type="component" value="Unassembled WGS sequence"/>
</dbReference>
<proteinExistence type="predicted"/>
<dbReference type="PANTHER" id="PTHR33266:SF1">
    <property type="entry name" value="F-BOX DOMAIN-CONTAINING PROTEIN"/>
    <property type="match status" value="1"/>
</dbReference>
<evidence type="ECO:0000313" key="2">
    <source>
        <dbReference type="EMBL" id="CEH15090.1"/>
    </source>
</evidence>
<accession>A0A0N7L9Y6</accession>